<evidence type="ECO:0000256" key="1">
    <source>
        <dbReference type="SAM" id="SignalP"/>
    </source>
</evidence>
<proteinExistence type="predicted"/>
<organism evidence="2 3">
    <name type="scientific">Daejeonella rubra</name>
    <dbReference type="NCBI Taxonomy" id="990371"/>
    <lineage>
        <taxon>Bacteria</taxon>
        <taxon>Pseudomonadati</taxon>
        <taxon>Bacteroidota</taxon>
        <taxon>Sphingobacteriia</taxon>
        <taxon>Sphingobacteriales</taxon>
        <taxon>Sphingobacteriaceae</taxon>
        <taxon>Daejeonella</taxon>
    </lineage>
</organism>
<accession>A0A1G9WQG1</accession>
<gene>
    <name evidence="2" type="ORF">SAMN05421813_12639</name>
</gene>
<evidence type="ECO:0000313" key="2">
    <source>
        <dbReference type="EMBL" id="SDM86762.1"/>
    </source>
</evidence>
<feature type="signal peptide" evidence="1">
    <location>
        <begin position="1"/>
        <end position="18"/>
    </location>
</feature>
<reference evidence="3" key="1">
    <citation type="submission" date="2016-10" db="EMBL/GenBank/DDBJ databases">
        <authorList>
            <person name="Varghese N."/>
            <person name="Submissions S."/>
        </authorList>
    </citation>
    <scope>NUCLEOTIDE SEQUENCE [LARGE SCALE GENOMIC DNA]</scope>
    <source>
        <strain evidence="3">DSM 24536</strain>
    </source>
</reference>
<sequence length="180" mass="21169">MRTVFIIAFFFFSPALFAQNEIPIENGEEYNAIKVKPFLDTLHKQNDYVIAFRVVLPSSRGSKPNYFILTHRGQSFQGFKYTGELEKLILPDQSLELIWKNLVQNELFSMKDEKELSNFCPKKYHVYNSYSYEFTLISKSRIKTLSYYYPEHYDEACFGMPERKKIINSVSVIDLLALKD</sequence>
<protein>
    <recommendedName>
        <fullName evidence="4">Secreted protein</fullName>
    </recommendedName>
</protein>
<dbReference type="EMBL" id="FNHH01000026">
    <property type="protein sequence ID" value="SDM86762.1"/>
    <property type="molecule type" value="Genomic_DNA"/>
</dbReference>
<dbReference type="Proteomes" id="UP000199226">
    <property type="component" value="Unassembled WGS sequence"/>
</dbReference>
<keyword evidence="3" id="KW-1185">Reference proteome</keyword>
<feature type="chain" id="PRO_5011540986" description="Secreted protein" evidence="1">
    <location>
        <begin position="19"/>
        <end position="180"/>
    </location>
</feature>
<dbReference type="OrthoDB" id="881598at2"/>
<dbReference type="STRING" id="990371.SAMN05421813_12639"/>
<name>A0A1G9WQG1_9SPHI</name>
<evidence type="ECO:0000313" key="3">
    <source>
        <dbReference type="Proteomes" id="UP000199226"/>
    </source>
</evidence>
<evidence type="ECO:0008006" key="4">
    <source>
        <dbReference type="Google" id="ProtNLM"/>
    </source>
</evidence>
<keyword evidence="1" id="KW-0732">Signal</keyword>
<dbReference type="AlphaFoldDB" id="A0A1G9WQG1"/>